<name>A0A1M7SAN6_9BACT</name>
<feature type="transmembrane region" description="Helical" evidence="5">
    <location>
        <begin position="32"/>
        <end position="49"/>
    </location>
</feature>
<feature type="transmembrane region" description="Helical" evidence="5">
    <location>
        <begin position="6"/>
        <end position="25"/>
    </location>
</feature>
<keyword evidence="3 5" id="KW-1133">Transmembrane helix</keyword>
<evidence type="ECO:0000313" key="7">
    <source>
        <dbReference type="Proteomes" id="UP000186469"/>
    </source>
</evidence>
<gene>
    <name evidence="6" type="ORF">SAMN02745728_00699</name>
</gene>
<dbReference type="GO" id="GO:0016020">
    <property type="term" value="C:membrane"/>
    <property type="evidence" value="ECO:0007669"/>
    <property type="project" value="UniProtKB-SubCell"/>
</dbReference>
<sequence length="174" mass="19096">MDTQLNLLDIGLLIILIFTGIRGFTRGFIDEIAGFAGIIIGIYLSSQFYPSLIPHISGFVTSPTWQPITAWGVIFVVVIIITAIVANSLRKLFQLTSTMLINQMLGFAIGMAKGIFVCAIILGILKTVLPDAPFLQNSVVTPYLDVFINFVKQHLPDLEKTQEELMKKLPGGLS</sequence>
<accession>A0A1M7SAN6</accession>
<evidence type="ECO:0000256" key="1">
    <source>
        <dbReference type="ARBA" id="ARBA00004141"/>
    </source>
</evidence>
<evidence type="ECO:0000256" key="5">
    <source>
        <dbReference type="SAM" id="Phobius"/>
    </source>
</evidence>
<keyword evidence="2 5" id="KW-0812">Transmembrane</keyword>
<protein>
    <submittedName>
        <fullName evidence="6">Membrane protein required for colicin V production</fullName>
    </submittedName>
</protein>
<dbReference type="PANTHER" id="PTHR37306">
    <property type="entry name" value="COLICIN V PRODUCTION PROTEIN"/>
    <property type="match status" value="1"/>
</dbReference>
<feature type="transmembrane region" description="Helical" evidence="5">
    <location>
        <begin position="101"/>
        <end position="125"/>
    </location>
</feature>
<dbReference type="OrthoDB" id="5458179at2"/>
<dbReference type="GO" id="GO:0009403">
    <property type="term" value="P:toxin biosynthetic process"/>
    <property type="evidence" value="ECO:0007669"/>
    <property type="project" value="InterPro"/>
</dbReference>
<proteinExistence type="predicted"/>
<organism evidence="6 7">
    <name type="scientific">Desulfovibrio litoralis DSM 11393</name>
    <dbReference type="NCBI Taxonomy" id="1121455"/>
    <lineage>
        <taxon>Bacteria</taxon>
        <taxon>Pseudomonadati</taxon>
        <taxon>Thermodesulfobacteriota</taxon>
        <taxon>Desulfovibrionia</taxon>
        <taxon>Desulfovibrionales</taxon>
        <taxon>Desulfovibrionaceae</taxon>
        <taxon>Desulfovibrio</taxon>
    </lineage>
</organism>
<reference evidence="6 7" key="1">
    <citation type="submission" date="2016-12" db="EMBL/GenBank/DDBJ databases">
        <authorList>
            <person name="Song W.-J."/>
            <person name="Kurnit D.M."/>
        </authorList>
    </citation>
    <scope>NUCLEOTIDE SEQUENCE [LARGE SCALE GENOMIC DNA]</scope>
    <source>
        <strain evidence="6 7">DSM 11393</strain>
    </source>
</reference>
<dbReference type="PANTHER" id="PTHR37306:SF1">
    <property type="entry name" value="COLICIN V PRODUCTION PROTEIN"/>
    <property type="match status" value="1"/>
</dbReference>
<dbReference type="Pfam" id="PF02674">
    <property type="entry name" value="Colicin_V"/>
    <property type="match status" value="1"/>
</dbReference>
<dbReference type="Proteomes" id="UP000186469">
    <property type="component" value="Unassembled WGS sequence"/>
</dbReference>
<keyword evidence="4 5" id="KW-0472">Membrane</keyword>
<dbReference type="STRING" id="1121455.SAMN02745728_00699"/>
<keyword evidence="7" id="KW-1185">Reference proteome</keyword>
<dbReference type="AlphaFoldDB" id="A0A1M7SAN6"/>
<evidence type="ECO:0000256" key="2">
    <source>
        <dbReference type="ARBA" id="ARBA00022692"/>
    </source>
</evidence>
<feature type="transmembrane region" description="Helical" evidence="5">
    <location>
        <begin position="69"/>
        <end position="89"/>
    </location>
</feature>
<evidence type="ECO:0000256" key="3">
    <source>
        <dbReference type="ARBA" id="ARBA00022989"/>
    </source>
</evidence>
<evidence type="ECO:0000256" key="4">
    <source>
        <dbReference type="ARBA" id="ARBA00023136"/>
    </source>
</evidence>
<comment type="subcellular location">
    <subcellularLocation>
        <location evidence="1">Membrane</location>
        <topology evidence="1">Multi-pass membrane protein</topology>
    </subcellularLocation>
</comment>
<dbReference type="InterPro" id="IPR003825">
    <property type="entry name" value="Colicin-V_CvpA"/>
</dbReference>
<evidence type="ECO:0000313" key="6">
    <source>
        <dbReference type="EMBL" id="SHN55637.1"/>
    </source>
</evidence>
<dbReference type="EMBL" id="FRDI01000003">
    <property type="protein sequence ID" value="SHN55637.1"/>
    <property type="molecule type" value="Genomic_DNA"/>
</dbReference>
<dbReference type="RefSeq" id="WP_072696390.1">
    <property type="nucleotide sequence ID" value="NZ_FRDI01000003.1"/>
</dbReference>